<evidence type="ECO:0000256" key="1">
    <source>
        <dbReference type="ARBA" id="ARBA00004123"/>
    </source>
</evidence>
<feature type="region of interest" description="Disordered" evidence="2">
    <location>
        <begin position="1"/>
        <end position="30"/>
    </location>
</feature>
<evidence type="ECO:0000313" key="4">
    <source>
        <dbReference type="EMBL" id="CAD7202120.1"/>
    </source>
</evidence>
<sequence length="526" mass="58855">MISCPQLDDRTESHMFGSSRYRPDATSSTSSRPYWQIRALLAFFVGTSGDCTIVACFGLISILAFVMNRLDLHVGLHQADIRGDAKDPLEDQLYSLPPEIWNRKVRSVLPQVQLSDDANEKQQESTNKGSITNIAYMSPKKRKEWNSGDMWKAILAARKKEMGLLKASKTFNVPKSILKEKARREEAVDKLPRTVINRKKKLSFSSSSSDEDQQEPPLVETDDEDSDEHYYNDKPACVFMFLTVCYNDKKKSRVCSQYATSISLCVHVPDICYNDKKKSRVCSQYATSISLCDKKLRVCSQYATSISLCVHVPDICYNDKKKSRVCSQYATSISLCDKKLRVCSQYATSISLCVHVPDICYSDKKTLRVCSQYTTSISLCDKKKLRTVPKVLVDGYPAIILACQTQYGAYDTSQAPPCQPAKTRLTNESLRIKRSRAVDLCSCRVLVDVGGTQDQSVNVTTSSTDTASVLSVKLATSWAQVPTLGSHGVSCTTHDHVSRGHELVETNSQVVIVAVALDKRWTKQRF</sequence>
<proteinExistence type="predicted"/>
<reference evidence="4" key="1">
    <citation type="submission" date="2020-11" db="EMBL/GenBank/DDBJ databases">
        <authorList>
            <person name="Tran Van P."/>
        </authorList>
    </citation>
    <scope>NUCLEOTIDE SEQUENCE</scope>
</reference>
<feature type="compositionally biased region" description="Polar residues" evidence="2">
    <location>
        <begin position="124"/>
        <end position="133"/>
    </location>
</feature>
<keyword evidence="3" id="KW-0472">Membrane</keyword>
<dbReference type="SUPFAM" id="SSF46689">
    <property type="entry name" value="Homeodomain-like"/>
    <property type="match status" value="1"/>
</dbReference>
<gene>
    <name evidence="4" type="ORF">TDIB3V08_LOCUS8306</name>
</gene>
<feature type="region of interest" description="Disordered" evidence="2">
    <location>
        <begin position="202"/>
        <end position="227"/>
    </location>
</feature>
<accession>A0A7R8VS04</accession>
<feature type="region of interest" description="Disordered" evidence="2">
    <location>
        <begin position="113"/>
        <end position="133"/>
    </location>
</feature>
<evidence type="ECO:0000256" key="3">
    <source>
        <dbReference type="SAM" id="Phobius"/>
    </source>
</evidence>
<comment type="subcellular location">
    <subcellularLocation>
        <location evidence="1">Nucleus</location>
    </subcellularLocation>
</comment>
<keyword evidence="3" id="KW-0812">Transmembrane</keyword>
<dbReference type="EMBL" id="OA568995">
    <property type="protein sequence ID" value="CAD7202120.1"/>
    <property type="molecule type" value="Genomic_DNA"/>
</dbReference>
<organism evidence="4">
    <name type="scientific">Timema douglasi</name>
    <name type="common">Walking stick</name>
    <dbReference type="NCBI Taxonomy" id="61478"/>
    <lineage>
        <taxon>Eukaryota</taxon>
        <taxon>Metazoa</taxon>
        <taxon>Ecdysozoa</taxon>
        <taxon>Arthropoda</taxon>
        <taxon>Hexapoda</taxon>
        <taxon>Insecta</taxon>
        <taxon>Pterygota</taxon>
        <taxon>Neoptera</taxon>
        <taxon>Polyneoptera</taxon>
        <taxon>Phasmatodea</taxon>
        <taxon>Timematodea</taxon>
        <taxon>Timematoidea</taxon>
        <taxon>Timematidae</taxon>
        <taxon>Timema</taxon>
    </lineage>
</organism>
<keyword evidence="3" id="KW-1133">Transmembrane helix</keyword>
<dbReference type="Gene3D" id="1.10.10.60">
    <property type="entry name" value="Homeodomain-like"/>
    <property type="match status" value="1"/>
</dbReference>
<evidence type="ECO:0000256" key="2">
    <source>
        <dbReference type="SAM" id="MobiDB-lite"/>
    </source>
</evidence>
<feature type="compositionally biased region" description="Acidic residues" evidence="2">
    <location>
        <begin position="209"/>
        <end position="227"/>
    </location>
</feature>
<name>A0A7R8VS04_TIMDO</name>
<feature type="transmembrane region" description="Helical" evidence="3">
    <location>
        <begin position="40"/>
        <end position="67"/>
    </location>
</feature>
<dbReference type="GO" id="GO:0005634">
    <property type="term" value="C:nucleus"/>
    <property type="evidence" value="ECO:0007669"/>
    <property type="project" value="UniProtKB-SubCell"/>
</dbReference>
<dbReference type="AlphaFoldDB" id="A0A7R8VS04"/>
<dbReference type="InterPro" id="IPR009057">
    <property type="entry name" value="Homeodomain-like_sf"/>
</dbReference>
<protein>
    <submittedName>
        <fullName evidence="4">Uncharacterized protein</fullName>
    </submittedName>
</protein>